<dbReference type="NCBIfam" id="TIGR00207">
    <property type="entry name" value="fliG"/>
    <property type="match status" value="1"/>
</dbReference>
<evidence type="ECO:0000256" key="9">
    <source>
        <dbReference type="ARBA" id="ARBA00023143"/>
    </source>
</evidence>
<organism evidence="13 14">
    <name type="scientific">Desulfuromusa kysingii</name>
    <dbReference type="NCBI Taxonomy" id="37625"/>
    <lineage>
        <taxon>Bacteria</taxon>
        <taxon>Pseudomonadati</taxon>
        <taxon>Thermodesulfobacteriota</taxon>
        <taxon>Desulfuromonadia</taxon>
        <taxon>Desulfuromonadales</taxon>
        <taxon>Geopsychrobacteraceae</taxon>
        <taxon>Desulfuromusa</taxon>
    </lineage>
</organism>
<proteinExistence type="inferred from homology"/>
<keyword evidence="9" id="KW-0975">Bacterial flagellum</keyword>
<dbReference type="InterPro" id="IPR032779">
    <property type="entry name" value="FliG_M"/>
</dbReference>
<dbReference type="PIRSF" id="PIRSF003161">
    <property type="entry name" value="FliG"/>
    <property type="match status" value="1"/>
</dbReference>
<feature type="domain" description="Flagellar motor switch protein FliG middle" evidence="11">
    <location>
        <begin position="117"/>
        <end position="188"/>
    </location>
</feature>
<keyword evidence="13" id="KW-0969">Cilium</keyword>
<dbReference type="Pfam" id="PF01706">
    <property type="entry name" value="FliG_C"/>
    <property type="match status" value="1"/>
</dbReference>
<dbReference type="InterPro" id="IPR000090">
    <property type="entry name" value="Flg_Motor_Flig"/>
</dbReference>
<dbReference type="GO" id="GO:0009425">
    <property type="term" value="C:bacterial-type flagellum basal body"/>
    <property type="evidence" value="ECO:0007669"/>
    <property type="project" value="UniProtKB-SubCell"/>
</dbReference>
<evidence type="ECO:0000256" key="2">
    <source>
        <dbReference type="ARBA" id="ARBA00004413"/>
    </source>
</evidence>
<dbReference type="EMBL" id="FNQN01000001">
    <property type="protein sequence ID" value="SDZ74220.1"/>
    <property type="molecule type" value="Genomic_DNA"/>
</dbReference>
<dbReference type="OrthoDB" id="9780302at2"/>
<dbReference type="GO" id="GO:0005886">
    <property type="term" value="C:plasma membrane"/>
    <property type="evidence" value="ECO:0007669"/>
    <property type="project" value="UniProtKB-SubCell"/>
</dbReference>
<dbReference type="Gene3D" id="1.10.220.30">
    <property type="match status" value="3"/>
</dbReference>
<keyword evidence="8" id="KW-0472">Membrane</keyword>
<dbReference type="GO" id="GO:0003774">
    <property type="term" value="F:cytoskeletal motor activity"/>
    <property type="evidence" value="ECO:0007669"/>
    <property type="project" value="InterPro"/>
</dbReference>
<accession>A0A1H3VHK3</accession>
<dbReference type="PRINTS" id="PR00954">
    <property type="entry name" value="FLGMOTORFLIG"/>
</dbReference>
<evidence type="ECO:0000313" key="14">
    <source>
        <dbReference type="Proteomes" id="UP000199409"/>
    </source>
</evidence>
<keyword evidence="7" id="KW-0283">Flagellar rotation</keyword>
<dbReference type="RefSeq" id="WP_092343941.1">
    <property type="nucleotide sequence ID" value="NZ_FNQN01000001.1"/>
</dbReference>
<evidence type="ECO:0000256" key="6">
    <source>
        <dbReference type="ARBA" id="ARBA00022500"/>
    </source>
</evidence>
<evidence type="ECO:0000259" key="10">
    <source>
        <dbReference type="Pfam" id="PF01706"/>
    </source>
</evidence>
<keyword evidence="6" id="KW-0145">Chemotaxis</keyword>
<dbReference type="InterPro" id="IPR023087">
    <property type="entry name" value="Flg_Motor_Flig_C"/>
</dbReference>
<dbReference type="SUPFAM" id="SSF48029">
    <property type="entry name" value="FliG"/>
    <property type="match status" value="2"/>
</dbReference>
<sequence>MKKAKHLPGAKKAALLLLCLGEQATAKIFETLDDAEVREISRCMMEIDHVDPALAREILEEFKEIRGGDVGVYIRGDEFAKHAILGGADNVRAQHLLDQVSAGIEGRPLETISKMHPRMVSGLLENEHPQTVALILSTQKEDHTSRILAELPEEMRADVMYRIAKIDNVSPEVINQIEEALQREVGVVVGKDRKQVGGIDKVVEILGKMDKGSDQVILTSIEATDPDLAEEIRRRMFTFEDLVALDGRGMQAILREVSTDMLTLALKTASDPIKEKIFSNISQRAADMIAEDLEAMGPRKLSEVETMQMEVVKVALKLEEEGSVVIPGRGGGGDELV</sequence>
<evidence type="ECO:0000259" key="12">
    <source>
        <dbReference type="Pfam" id="PF14842"/>
    </source>
</evidence>
<protein>
    <recommendedName>
        <fullName evidence="4">Flagellar motor switch protein FliG</fullName>
    </recommendedName>
</protein>
<dbReference type="GO" id="GO:0006935">
    <property type="term" value="P:chemotaxis"/>
    <property type="evidence" value="ECO:0007669"/>
    <property type="project" value="UniProtKB-KW"/>
</dbReference>
<dbReference type="Pfam" id="PF14841">
    <property type="entry name" value="FliG_M"/>
    <property type="match status" value="1"/>
</dbReference>
<comment type="subcellular location">
    <subcellularLocation>
        <location evidence="1">Bacterial flagellum basal body</location>
    </subcellularLocation>
    <subcellularLocation>
        <location evidence="2">Cell membrane</location>
        <topology evidence="2">Peripheral membrane protein</topology>
        <orientation evidence="2">Cytoplasmic side</orientation>
    </subcellularLocation>
</comment>
<comment type="similarity">
    <text evidence="3">Belongs to the FliG family.</text>
</comment>
<evidence type="ECO:0000256" key="7">
    <source>
        <dbReference type="ARBA" id="ARBA00022779"/>
    </source>
</evidence>
<gene>
    <name evidence="13" type="ORF">SAMN05660420_00059</name>
</gene>
<evidence type="ECO:0000256" key="3">
    <source>
        <dbReference type="ARBA" id="ARBA00010299"/>
    </source>
</evidence>
<evidence type="ECO:0000256" key="4">
    <source>
        <dbReference type="ARBA" id="ARBA00021870"/>
    </source>
</evidence>
<dbReference type="GO" id="GO:0071973">
    <property type="term" value="P:bacterial-type flagellum-dependent cell motility"/>
    <property type="evidence" value="ECO:0007669"/>
    <property type="project" value="InterPro"/>
</dbReference>
<dbReference type="PANTHER" id="PTHR30534">
    <property type="entry name" value="FLAGELLAR MOTOR SWITCH PROTEIN FLIG"/>
    <property type="match status" value="1"/>
</dbReference>
<evidence type="ECO:0000256" key="8">
    <source>
        <dbReference type="ARBA" id="ARBA00023136"/>
    </source>
</evidence>
<evidence type="ECO:0000256" key="1">
    <source>
        <dbReference type="ARBA" id="ARBA00004117"/>
    </source>
</evidence>
<dbReference type="AlphaFoldDB" id="A0A1H3VHK3"/>
<evidence type="ECO:0000313" key="13">
    <source>
        <dbReference type="EMBL" id="SDZ74220.1"/>
    </source>
</evidence>
<reference evidence="13 14" key="1">
    <citation type="submission" date="2016-10" db="EMBL/GenBank/DDBJ databases">
        <authorList>
            <person name="de Groot N.N."/>
        </authorList>
    </citation>
    <scope>NUCLEOTIDE SEQUENCE [LARGE SCALE GENOMIC DNA]</scope>
    <source>
        <strain evidence="13 14">DSM 7343</strain>
    </source>
</reference>
<keyword evidence="14" id="KW-1185">Reference proteome</keyword>
<keyword evidence="5" id="KW-1003">Cell membrane</keyword>
<keyword evidence="13" id="KW-0966">Cell projection</keyword>
<dbReference type="Proteomes" id="UP000199409">
    <property type="component" value="Unassembled WGS sequence"/>
</dbReference>
<evidence type="ECO:0000256" key="5">
    <source>
        <dbReference type="ARBA" id="ARBA00022475"/>
    </source>
</evidence>
<feature type="domain" description="Flagellar motor switch protein FliG N-terminal" evidence="12">
    <location>
        <begin position="7"/>
        <end position="108"/>
    </location>
</feature>
<dbReference type="InterPro" id="IPR011002">
    <property type="entry name" value="FliG_a-hlx"/>
</dbReference>
<dbReference type="Pfam" id="PF14842">
    <property type="entry name" value="FliG_N"/>
    <property type="match status" value="1"/>
</dbReference>
<name>A0A1H3VHK3_9BACT</name>
<keyword evidence="13" id="KW-0282">Flagellum</keyword>
<dbReference type="PANTHER" id="PTHR30534:SF0">
    <property type="entry name" value="FLAGELLAR MOTOR SWITCH PROTEIN FLIG"/>
    <property type="match status" value="1"/>
</dbReference>
<dbReference type="InterPro" id="IPR028263">
    <property type="entry name" value="FliG_N"/>
</dbReference>
<evidence type="ECO:0000259" key="11">
    <source>
        <dbReference type="Pfam" id="PF14841"/>
    </source>
</evidence>
<feature type="domain" description="Flagellar motor switch protein FliG C-terminal" evidence="10">
    <location>
        <begin position="220"/>
        <end position="326"/>
    </location>
</feature>
<dbReference type="STRING" id="37625.SAMN05660420_00059"/>